<reference evidence="1 2" key="1">
    <citation type="journal article" date="2018" name="Sci. Rep.">
        <title>Genomic signatures of local adaptation to the degree of environmental predictability in rotifers.</title>
        <authorList>
            <person name="Franch-Gras L."/>
            <person name="Hahn C."/>
            <person name="Garcia-Roger E.M."/>
            <person name="Carmona M.J."/>
            <person name="Serra M."/>
            <person name="Gomez A."/>
        </authorList>
    </citation>
    <scope>NUCLEOTIDE SEQUENCE [LARGE SCALE GENOMIC DNA]</scope>
    <source>
        <strain evidence="1">HYR1</strain>
    </source>
</reference>
<dbReference type="AlphaFoldDB" id="A0A3M7QBS5"/>
<protein>
    <submittedName>
        <fullName evidence="1">Uncharacterized protein</fullName>
    </submittedName>
</protein>
<sequence>MLNIYVFFLYPNMFNFHFHIYVFNPLPIFRLRSAFSLLYLERPSNNTFQLISSFSTCKASVLIYLITQQKGCECSINIFLLLIDCEYLIAINLLKIKDSNN</sequence>
<accession>A0A3M7QBS5</accession>
<gene>
    <name evidence="1" type="ORF">BpHYR1_020647</name>
</gene>
<evidence type="ECO:0000313" key="1">
    <source>
        <dbReference type="EMBL" id="RNA08876.1"/>
    </source>
</evidence>
<organism evidence="1 2">
    <name type="scientific">Brachionus plicatilis</name>
    <name type="common">Marine rotifer</name>
    <name type="synonym">Brachionus muelleri</name>
    <dbReference type="NCBI Taxonomy" id="10195"/>
    <lineage>
        <taxon>Eukaryota</taxon>
        <taxon>Metazoa</taxon>
        <taxon>Spiralia</taxon>
        <taxon>Gnathifera</taxon>
        <taxon>Rotifera</taxon>
        <taxon>Eurotatoria</taxon>
        <taxon>Monogononta</taxon>
        <taxon>Pseudotrocha</taxon>
        <taxon>Ploima</taxon>
        <taxon>Brachionidae</taxon>
        <taxon>Brachionus</taxon>
    </lineage>
</organism>
<comment type="caution">
    <text evidence="1">The sequence shown here is derived from an EMBL/GenBank/DDBJ whole genome shotgun (WGS) entry which is preliminary data.</text>
</comment>
<dbReference type="EMBL" id="REGN01006600">
    <property type="protein sequence ID" value="RNA08876.1"/>
    <property type="molecule type" value="Genomic_DNA"/>
</dbReference>
<dbReference type="Proteomes" id="UP000276133">
    <property type="component" value="Unassembled WGS sequence"/>
</dbReference>
<proteinExistence type="predicted"/>
<name>A0A3M7QBS5_BRAPC</name>
<keyword evidence="2" id="KW-1185">Reference proteome</keyword>
<evidence type="ECO:0000313" key="2">
    <source>
        <dbReference type="Proteomes" id="UP000276133"/>
    </source>
</evidence>